<evidence type="ECO:0000313" key="2">
    <source>
        <dbReference type="EMBL" id="MCZ4296449.1"/>
    </source>
</evidence>
<sequence length="143" mass="15852">MTLRPRFHRAFPPSAKLANSPTMPPYVLLSYNAIFRLKRLSLVLLNIVRTTWLDRGDLDRPDLTAVSTNDLFSAGTATPQFSNGAVFWLRENTCSPETRDEFELADNTATASEKARSQGEARRGDQASLGLAKQNSRASPRAL</sequence>
<feature type="compositionally biased region" description="Polar residues" evidence="1">
    <location>
        <begin position="133"/>
        <end position="143"/>
    </location>
</feature>
<proteinExistence type="predicted"/>
<evidence type="ECO:0000313" key="3">
    <source>
        <dbReference type="Proteomes" id="UP001083770"/>
    </source>
</evidence>
<accession>A0ABT4LQ48</accession>
<reference evidence="2" key="1">
    <citation type="submission" date="2022-12" db="EMBL/GenBank/DDBJ databases">
        <title>Bacterial isolates from different developmental stages of Nematostella vectensis.</title>
        <authorList>
            <person name="Fraune S."/>
        </authorList>
    </citation>
    <scope>NUCLEOTIDE SEQUENCE</scope>
    <source>
        <strain evidence="2">G21632-S1</strain>
    </source>
</reference>
<gene>
    <name evidence="2" type="ORF">O4G74_00115</name>
</gene>
<organism evidence="2 3">
    <name type="scientific">Henriciella marina</name>
    <dbReference type="NCBI Taxonomy" id="453851"/>
    <lineage>
        <taxon>Bacteria</taxon>
        <taxon>Pseudomonadati</taxon>
        <taxon>Pseudomonadota</taxon>
        <taxon>Alphaproteobacteria</taxon>
        <taxon>Hyphomonadales</taxon>
        <taxon>Hyphomonadaceae</taxon>
        <taxon>Henriciella</taxon>
    </lineage>
</organism>
<dbReference type="EMBL" id="JAPWGW010000001">
    <property type="protein sequence ID" value="MCZ4296449.1"/>
    <property type="molecule type" value="Genomic_DNA"/>
</dbReference>
<feature type="region of interest" description="Disordered" evidence="1">
    <location>
        <begin position="99"/>
        <end position="143"/>
    </location>
</feature>
<evidence type="ECO:0000256" key="1">
    <source>
        <dbReference type="SAM" id="MobiDB-lite"/>
    </source>
</evidence>
<dbReference type="Proteomes" id="UP001083770">
    <property type="component" value="Unassembled WGS sequence"/>
</dbReference>
<protein>
    <submittedName>
        <fullName evidence="2">Uncharacterized protein</fullName>
    </submittedName>
</protein>
<keyword evidence="3" id="KW-1185">Reference proteome</keyword>
<feature type="compositionally biased region" description="Basic and acidic residues" evidence="1">
    <location>
        <begin position="113"/>
        <end position="125"/>
    </location>
</feature>
<comment type="caution">
    <text evidence="2">The sequence shown here is derived from an EMBL/GenBank/DDBJ whole genome shotgun (WGS) entry which is preliminary data.</text>
</comment>
<name>A0ABT4LQ48_9PROT</name>